<feature type="compositionally biased region" description="Polar residues" evidence="1">
    <location>
        <begin position="1"/>
        <end position="14"/>
    </location>
</feature>
<feature type="non-terminal residue" evidence="2">
    <location>
        <position position="25"/>
    </location>
</feature>
<feature type="region of interest" description="Disordered" evidence="1">
    <location>
        <begin position="1"/>
        <end position="25"/>
    </location>
</feature>
<feature type="compositionally biased region" description="Basic and acidic residues" evidence="1">
    <location>
        <begin position="15"/>
        <end position="25"/>
    </location>
</feature>
<evidence type="ECO:0000256" key="1">
    <source>
        <dbReference type="SAM" id="MobiDB-lite"/>
    </source>
</evidence>
<sequence length="25" mass="2923">MRLTTANSSSQTTHYLDHRTGRIYI</sequence>
<dbReference type="EMBL" id="UINC01191137">
    <property type="protein sequence ID" value="SVE05619.1"/>
    <property type="molecule type" value="Genomic_DNA"/>
</dbReference>
<evidence type="ECO:0000313" key="2">
    <source>
        <dbReference type="EMBL" id="SVE05619.1"/>
    </source>
</evidence>
<reference evidence="2" key="1">
    <citation type="submission" date="2018-05" db="EMBL/GenBank/DDBJ databases">
        <authorList>
            <person name="Lanie J.A."/>
            <person name="Ng W.-L."/>
            <person name="Kazmierczak K.M."/>
            <person name="Andrzejewski T.M."/>
            <person name="Davidsen T.M."/>
            <person name="Wayne K.J."/>
            <person name="Tettelin H."/>
            <person name="Glass J.I."/>
            <person name="Rusch D."/>
            <person name="Podicherti R."/>
            <person name="Tsui H.-C.T."/>
            <person name="Winkler M.E."/>
        </authorList>
    </citation>
    <scope>NUCLEOTIDE SEQUENCE</scope>
</reference>
<proteinExistence type="predicted"/>
<dbReference type="AlphaFoldDB" id="A0A383ADF5"/>
<name>A0A383ADF5_9ZZZZ</name>
<gene>
    <name evidence="2" type="ORF">METZ01_LOCUS458473</name>
</gene>
<organism evidence="2">
    <name type="scientific">marine metagenome</name>
    <dbReference type="NCBI Taxonomy" id="408172"/>
    <lineage>
        <taxon>unclassified sequences</taxon>
        <taxon>metagenomes</taxon>
        <taxon>ecological metagenomes</taxon>
    </lineage>
</organism>
<protein>
    <submittedName>
        <fullName evidence="2">Uncharacterized protein</fullName>
    </submittedName>
</protein>
<accession>A0A383ADF5</accession>